<dbReference type="Proteomes" id="UP000886856">
    <property type="component" value="Unassembled WGS sequence"/>
</dbReference>
<dbReference type="InterPro" id="IPR009660">
    <property type="entry name" value="Phage_A500_Gp15"/>
</dbReference>
<gene>
    <name evidence="1" type="ORF">H9948_02120</name>
</gene>
<name>A0A9D2KWJ1_9LACT</name>
<evidence type="ECO:0000313" key="1">
    <source>
        <dbReference type="EMBL" id="HJA89563.1"/>
    </source>
</evidence>
<dbReference type="Pfam" id="PF06854">
    <property type="entry name" value="Phage_Gp15"/>
    <property type="match status" value="1"/>
</dbReference>
<accession>A0A9D2KWJ1</accession>
<protein>
    <submittedName>
        <fullName evidence="1">Bacteriophage Gp15 family protein</fullName>
    </submittedName>
</protein>
<reference evidence="1" key="1">
    <citation type="journal article" date="2021" name="PeerJ">
        <title>Extensive microbial diversity within the chicken gut microbiome revealed by metagenomics and culture.</title>
        <authorList>
            <person name="Gilroy R."/>
            <person name="Ravi A."/>
            <person name="Getino M."/>
            <person name="Pursley I."/>
            <person name="Horton D.L."/>
            <person name="Alikhan N.F."/>
            <person name="Baker D."/>
            <person name="Gharbi K."/>
            <person name="Hall N."/>
            <person name="Watson M."/>
            <person name="Adriaenssens E.M."/>
            <person name="Foster-Nyarko E."/>
            <person name="Jarju S."/>
            <person name="Secka A."/>
            <person name="Antonio M."/>
            <person name="Oren A."/>
            <person name="Chaudhuri R.R."/>
            <person name="La Ragione R."/>
            <person name="Hildebrand F."/>
            <person name="Pallen M.J."/>
        </authorList>
    </citation>
    <scope>NUCLEOTIDE SEQUENCE</scope>
    <source>
        <strain evidence="1">CHK171-505</strain>
    </source>
</reference>
<proteinExistence type="predicted"/>
<dbReference type="AlphaFoldDB" id="A0A9D2KWJ1"/>
<sequence>MRLNDPLTTSIFFEEKEYPIDLSFDNVLDVLEVLRRTDILMTNKVEIVIYLLIGKNELDFDQSIRLWDMIRKDYIEIGMEKPKKYDVKGNLVPEIEEEESEQVIDLVADAKYIYASFRQIGINLFHEQGKMQWEEFQALLESLPDDTIMQRVIQIRLWKPMKGESSQYKEQMRKAQSRYRLLGGER</sequence>
<evidence type="ECO:0000313" key="2">
    <source>
        <dbReference type="Proteomes" id="UP000886856"/>
    </source>
</evidence>
<organism evidence="1 2">
    <name type="scientific">Candidatus Jeotgalibaca merdavium</name>
    <dbReference type="NCBI Taxonomy" id="2838627"/>
    <lineage>
        <taxon>Bacteria</taxon>
        <taxon>Bacillati</taxon>
        <taxon>Bacillota</taxon>
        <taxon>Bacilli</taxon>
        <taxon>Lactobacillales</taxon>
        <taxon>Carnobacteriaceae</taxon>
        <taxon>Jeotgalibaca</taxon>
    </lineage>
</organism>
<reference evidence="1" key="2">
    <citation type="submission" date="2021-04" db="EMBL/GenBank/DDBJ databases">
        <authorList>
            <person name="Gilroy R."/>
        </authorList>
    </citation>
    <scope>NUCLEOTIDE SEQUENCE</scope>
    <source>
        <strain evidence="1">CHK171-505</strain>
    </source>
</reference>
<dbReference type="EMBL" id="DWYW01000041">
    <property type="protein sequence ID" value="HJA89563.1"/>
    <property type="molecule type" value="Genomic_DNA"/>
</dbReference>
<comment type="caution">
    <text evidence="1">The sequence shown here is derived from an EMBL/GenBank/DDBJ whole genome shotgun (WGS) entry which is preliminary data.</text>
</comment>